<dbReference type="InterPro" id="IPR000983">
    <property type="entry name" value="Bac_GSPG_pilin"/>
</dbReference>
<dbReference type="SUPFAM" id="SSF54523">
    <property type="entry name" value="Pili subunits"/>
    <property type="match status" value="1"/>
</dbReference>
<gene>
    <name evidence="7" type="ordered locus">Daro_3041</name>
</gene>
<dbReference type="PANTHER" id="PTHR30093">
    <property type="entry name" value="GENERAL SECRETION PATHWAY PROTEIN G"/>
    <property type="match status" value="1"/>
</dbReference>
<evidence type="ECO:0000256" key="1">
    <source>
        <dbReference type="ARBA" id="ARBA00004167"/>
    </source>
</evidence>
<dbReference type="GO" id="GO:0016020">
    <property type="term" value="C:membrane"/>
    <property type="evidence" value="ECO:0007669"/>
    <property type="project" value="UniProtKB-SubCell"/>
</dbReference>
<dbReference type="AlphaFoldDB" id="Q47BL0"/>
<evidence type="ECO:0000256" key="4">
    <source>
        <dbReference type="ARBA" id="ARBA00022989"/>
    </source>
</evidence>
<dbReference type="NCBIfam" id="TIGR02532">
    <property type="entry name" value="IV_pilin_GFxxxE"/>
    <property type="match status" value="1"/>
</dbReference>
<dbReference type="InterPro" id="IPR012902">
    <property type="entry name" value="N_methyl_site"/>
</dbReference>
<keyword evidence="5 6" id="KW-0472">Membrane</keyword>
<feature type="transmembrane region" description="Helical" evidence="6">
    <location>
        <begin position="12"/>
        <end position="30"/>
    </location>
</feature>
<sequence length="138" mass="14927">MRLQKGFTLIELMIVVAIIAILASIAMPAYQDYVIRGRIADATSILSSKRVRIEQYFQDNRTYVGAPDCAADAATSQNFSFSCTVEEPGAFTLTAVGAGQVADFSYSINQNGQRWSEISGQGWVGNATCWATRRGGAC</sequence>
<evidence type="ECO:0000256" key="6">
    <source>
        <dbReference type="SAM" id="Phobius"/>
    </source>
</evidence>
<evidence type="ECO:0000256" key="5">
    <source>
        <dbReference type="ARBA" id="ARBA00023136"/>
    </source>
</evidence>
<organism evidence="7">
    <name type="scientific">Dechloromonas aromatica (strain RCB)</name>
    <dbReference type="NCBI Taxonomy" id="159087"/>
    <lineage>
        <taxon>Bacteria</taxon>
        <taxon>Pseudomonadati</taxon>
        <taxon>Pseudomonadota</taxon>
        <taxon>Betaproteobacteria</taxon>
        <taxon>Rhodocyclales</taxon>
        <taxon>Azonexaceae</taxon>
        <taxon>Dechloromonas</taxon>
    </lineage>
</organism>
<evidence type="ECO:0000256" key="2">
    <source>
        <dbReference type="ARBA" id="ARBA00022481"/>
    </source>
</evidence>
<dbReference type="eggNOG" id="COG4968">
    <property type="taxonomic scope" value="Bacteria"/>
</dbReference>
<keyword evidence="3 6" id="KW-0812">Transmembrane</keyword>
<dbReference type="InterPro" id="IPR045584">
    <property type="entry name" value="Pilin-like"/>
</dbReference>
<evidence type="ECO:0000256" key="3">
    <source>
        <dbReference type="ARBA" id="ARBA00022692"/>
    </source>
</evidence>
<protein>
    <submittedName>
        <fullName evidence="7">General secretion pathway protein H</fullName>
    </submittedName>
</protein>
<dbReference type="KEGG" id="dar:Daro_3041"/>
<dbReference type="Pfam" id="PF16732">
    <property type="entry name" value="ComP_DUS"/>
    <property type="match status" value="1"/>
</dbReference>
<dbReference type="PRINTS" id="PR00813">
    <property type="entry name" value="BCTERIALGSPG"/>
</dbReference>
<dbReference type="PANTHER" id="PTHR30093:SF44">
    <property type="entry name" value="TYPE II SECRETION SYSTEM CORE PROTEIN G"/>
    <property type="match status" value="1"/>
</dbReference>
<dbReference type="HOGENOM" id="CLU_091705_6_3_4"/>
<evidence type="ECO:0000313" key="7">
    <source>
        <dbReference type="EMBL" id="AAZ47771.1"/>
    </source>
</evidence>
<dbReference type="EMBL" id="CP000089">
    <property type="protein sequence ID" value="AAZ47771.1"/>
    <property type="molecule type" value="Genomic_DNA"/>
</dbReference>
<dbReference type="GO" id="GO:0015627">
    <property type="term" value="C:type II protein secretion system complex"/>
    <property type="evidence" value="ECO:0007669"/>
    <property type="project" value="InterPro"/>
</dbReference>
<comment type="subcellular location">
    <subcellularLocation>
        <location evidence="1">Membrane</location>
        <topology evidence="1">Single-pass membrane protein</topology>
    </subcellularLocation>
</comment>
<dbReference type="STRING" id="159087.Daro_3041"/>
<dbReference type="InterPro" id="IPR031982">
    <property type="entry name" value="PilE-like"/>
</dbReference>
<dbReference type="OrthoDB" id="8592370at2"/>
<reference evidence="7" key="1">
    <citation type="submission" date="2005-08" db="EMBL/GenBank/DDBJ databases">
        <title>Complete sequence of Dechloromonas aromatica RCB.</title>
        <authorList>
            <person name="Salinero K.K."/>
            <person name="Copeland A."/>
            <person name="Lucas S."/>
            <person name="Lapidus A."/>
            <person name="Barry K."/>
            <person name="Detter J.C."/>
            <person name="Glavina T."/>
            <person name="Hammon N."/>
            <person name="Israni S."/>
            <person name="Pitluck S."/>
            <person name="Di Bartolo G."/>
            <person name="Trong S."/>
            <person name="Schmutz J."/>
            <person name="Larimer F."/>
            <person name="Land M."/>
            <person name="Ivanova N."/>
            <person name="Richardson P."/>
        </authorList>
    </citation>
    <scope>NUCLEOTIDE SEQUENCE</scope>
    <source>
        <strain evidence="7">RCB</strain>
    </source>
</reference>
<keyword evidence="2" id="KW-0488">Methylation</keyword>
<dbReference type="PROSITE" id="PS00409">
    <property type="entry name" value="PROKAR_NTER_METHYL"/>
    <property type="match status" value="1"/>
</dbReference>
<accession>Q47BL0</accession>
<dbReference type="GO" id="GO:0015628">
    <property type="term" value="P:protein secretion by the type II secretion system"/>
    <property type="evidence" value="ECO:0007669"/>
    <property type="project" value="InterPro"/>
</dbReference>
<dbReference type="Gene3D" id="3.30.700.10">
    <property type="entry name" value="Glycoprotein, Type 4 Pilin"/>
    <property type="match status" value="1"/>
</dbReference>
<dbReference type="GO" id="GO:0043683">
    <property type="term" value="P:type IV pilus assembly"/>
    <property type="evidence" value="ECO:0007669"/>
    <property type="project" value="InterPro"/>
</dbReference>
<dbReference type="Pfam" id="PF07963">
    <property type="entry name" value="N_methyl"/>
    <property type="match status" value="1"/>
</dbReference>
<keyword evidence="4 6" id="KW-1133">Transmembrane helix</keyword>
<proteinExistence type="predicted"/>
<name>Q47BL0_DECAR</name>